<dbReference type="EMBL" id="CAMXCT010001410">
    <property type="protein sequence ID" value="CAI3989835.1"/>
    <property type="molecule type" value="Genomic_DNA"/>
</dbReference>
<feature type="domain" description="Ubiquitin-like" evidence="2">
    <location>
        <begin position="54"/>
        <end position="132"/>
    </location>
</feature>
<dbReference type="InterPro" id="IPR036291">
    <property type="entry name" value="NAD(P)-bd_dom_sf"/>
</dbReference>
<reference evidence="3" key="1">
    <citation type="submission" date="2022-10" db="EMBL/GenBank/DDBJ databases">
        <authorList>
            <person name="Chen Y."/>
            <person name="Dougan E. K."/>
            <person name="Chan C."/>
            <person name="Rhodes N."/>
            <person name="Thang M."/>
        </authorList>
    </citation>
    <scope>NUCLEOTIDE SEQUENCE</scope>
</reference>
<accession>A0A9P1CDY1</accession>
<evidence type="ECO:0000313" key="6">
    <source>
        <dbReference type="Proteomes" id="UP001152797"/>
    </source>
</evidence>
<keyword evidence="6" id="KW-1185">Reference proteome</keyword>
<comment type="caution">
    <text evidence="3">The sequence shown here is derived from an EMBL/GenBank/DDBJ whole genome shotgun (WGS) entry which is preliminary data.</text>
</comment>
<evidence type="ECO:0000259" key="2">
    <source>
        <dbReference type="PROSITE" id="PS50053"/>
    </source>
</evidence>
<dbReference type="SUPFAM" id="SSF50978">
    <property type="entry name" value="WD40 repeat-like"/>
    <property type="match status" value="1"/>
</dbReference>
<dbReference type="EMBL" id="CAMXCT020001410">
    <property type="protein sequence ID" value="CAL1143210.1"/>
    <property type="molecule type" value="Genomic_DNA"/>
</dbReference>
<dbReference type="EMBL" id="CAMXCT030001410">
    <property type="protein sequence ID" value="CAL4777147.1"/>
    <property type="molecule type" value="Genomic_DNA"/>
</dbReference>
<name>A0A9P1CDY1_9DINO</name>
<dbReference type="Gene3D" id="2.130.10.10">
    <property type="entry name" value="YVTN repeat-like/Quinoprotein amine dehydrogenase"/>
    <property type="match status" value="1"/>
</dbReference>
<organism evidence="3">
    <name type="scientific">Cladocopium goreaui</name>
    <dbReference type="NCBI Taxonomy" id="2562237"/>
    <lineage>
        <taxon>Eukaryota</taxon>
        <taxon>Sar</taxon>
        <taxon>Alveolata</taxon>
        <taxon>Dinophyceae</taxon>
        <taxon>Suessiales</taxon>
        <taxon>Symbiodiniaceae</taxon>
        <taxon>Cladocopium</taxon>
    </lineage>
</organism>
<evidence type="ECO:0000313" key="4">
    <source>
        <dbReference type="EMBL" id="CAL1143210.1"/>
    </source>
</evidence>
<dbReference type="PANTHER" id="PTHR15020:SF11">
    <property type="entry name" value="OS06G0360300 PROTEIN"/>
    <property type="match status" value="1"/>
</dbReference>
<feature type="coiled-coil region" evidence="1">
    <location>
        <begin position="31"/>
        <end position="58"/>
    </location>
</feature>
<dbReference type="InterPro" id="IPR000626">
    <property type="entry name" value="Ubiquitin-like_dom"/>
</dbReference>
<dbReference type="InterPro" id="IPR015943">
    <property type="entry name" value="WD40/YVTN_repeat-like_dom_sf"/>
</dbReference>
<dbReference type="InterPro" id="IPR036322">
    <property type="entry name" value="WD40_repeat_dom_sf"/>
</dbReference>
<keyword evidence="1" id="KW-0175">Coiled coil</keyword>
<dbReference type="AlphaFoldDB" id="A0A9P1CDY1"/>
<dbReference type="Pfam" id="PF13460">
    <property type="entry name" value="NAD_binding_10"/>
    <property type="match status" value="1"/>
</dbReference>
<dbReference type="PROSITE" id="PS50053">
    <property type="entry name" value="UBIQUITIN_2"/>
    <property type="match status" value="1"/>
</dbReference>
<sequence>MATGSSENSQARSLCCRDWEAWHSGSVLLAAGGNNELIEHVRAKLEELERELARDVKVHIVNGMSGELAAVVRARPSDTAFRLKEAILSEGVVNSEEDDLCSINFLRCNQLMDESMTLSEAGIRDGDPVQLVRSPLRCLTASLDGTVRLWNLHSKAQEDINPFIGFREEEASDSHGPVLSASLAPDGRSLLTVAAGGEGQIWCAETGRAVAELEGAAATGHFCPEGHRVVGSSSDEAARIWCASTGKRITPQMVMDVLCGTLGSSYVFLMVTKPNHILCWGFLGREPAPEDRDQSRKSPVQCAVDVELQMSFLLALLATPLLADATVLVTGATGRTGSLLFKALKGYQSSPVRALVRNLTEARERLGCSKCDESEGIFVGDVTNSSSLSAAFDGVSMLAIAVGVHGTEAEAVVKAVEWQGVKNQVETFLSTGVSGKRVALISTMGTTTPPTSGNKVMFYKLLAESYLASAGVPFSIVKPCGLSNDAGGERLLMAGHDDSENWFSQGFYMIPRADVANVTTMALLHAPADAMRFDLCAKGPKSGSSDFPRLLQDALMPWQRAASEAVV</sequence>
<evidence type="ECO:0000313" key="5">
    <source>
        <dbReference type="EMBL" id="CAL4777147.1"/>
    </source>
</evidence>
<evidence type="ECO:0000256" key="1">
    <source>
        <dbReference type="SAM" id="Coils"/>
    </source>
</evidence>
<reference evidence="4" key="2">
    <citation type="submission" date="2024-04" db="EMBL/GenBank/DDBJ databases">
        <authorList>
            <person name="Chen Y."/>
            <person name="Shah S."/>
            <person name="Dougan E. K."/>
            <person name="Thang M."/>
            <person name="Chan C."/>
        </authorList>
    </citation>
    <scope>NUCLEOTIDE SEQUENCE [LARGE SCALE GENOMIC DNA]</scope>
</reference>
<dbReference type="InterPro" id="IPR016040">
    <property type="entry name" value="NAD(P)-bd_dom"/>
</dbReference>
<evidence type="ECO:0000313" key="3">
    <source>
        <dbReference type="EMBL" id="CAI3989835.1"/>
    </source>
</evidence>
<dbReference type="SUPFAM" id="SSF51735">
    <property type="entry name" value="NAD(P)-binding Rossmann-fold domains"/>
    <property type="match status" value="1"/>
</dbReference>
<dbReference type="PANTHER" id="PTHR15020">
    <property type="entry name" value="FLAVIN REDUCTASE-RELATED"/>
    <property type="match status" value="1"/>
</dbReference>
<dbReference type="Gene3D" id="3.40.50.720">
    <property type="entry name" value="NAD(P)-binding Rossmann-like Domain"/>
    <property type="match status" value="1"/>
</dbReference>
<dbReference type="OrthoDB" id="419598at2759"/>
<protein>
    <submittedName>
        <fullName evidence="5">Uncharacterized protein At5g02240</fullName>
    </submittedName>
</protein>
<proteinExistence type="predicted"/>
<dbReference type="Proteomes" id="UP001152797">
    <property type="component" value="Unassembled WGS sequence"/>
</dbReference>
<gene>
    <name evidence="3" type="ORF">C1SCF055_LOCUS16875</name>
</gene>